<keyword evidence="3" id="KW-1185">Reference proteome</keyword>
<sequence>MGVVVKRFLDNNTFMNKTIFLLLMLVLSFTANAQINMADSTVQVIGYWSIDDTQSYQVSLEKYKIKDGDTSARNFIKYEVDITIKDSTADSYLIEWFYKNYEIETDNELLQKLSKISEDLPVIIKTDEFGAIQEVINWEEVGSYMEKAMGLIQVEFGHFPNFDQTMAQFMEAYKSKAAIEGNAIKDALQFYTYHGGAYTLNEEINGQMQLMNNFGGAPFDTEVAVVLDEIDEESGSSIIRMFQEVNSEQLTNATYDFLETLTGLKGKLPARENFPALTNKTWTASRIHAATGWTTYSIETKEVHAEGTTNVEERIIQIK</sequence>
<gene>
    <name evidence="2" type="ORF">CA2015_3726</name>
</gene>
<name>A0A0H4PF57_9BACT</name>
<proteinExistence type="predicted"/>
<protein>
    <submittedName>
        <fullName evidence="2">Uncharacterized protein</fullName>
    </submittedName>
</protein>
<accession>A0A0H4PF57</accession>
<feature type="signal peptide" evidence="1">
    <location>
        <begin position="1"/>
        <end position="33"/>
    </location>
</feature>
<dbReference type="AlphaFoldDB" id="A0A0H4PF57"/>
<evidence type="ECO:0000313" key="2">
    <source>
        <dbReference type="EMBL" id="AKP53101.1"/>
    </source>
</evidence>
<dbReference type="EMBL" id="CP012040">
    <property type="protein sequence ID" value="AKP53101.1"/>
    <property type="molecule type" value="Genomic_DNA"/>
</dbReference>
<feature type="chain" id="PRO_5005208046" evidence="1">
    <location>
        <begin position="34"/>
        <end position="319"/>
    </location>
</feature>
<reference evidence="2 3" key="1">
    <citation type="submission" date="2015-07" db="EMBL/GenBank/DDBJ databases">
        <authorList>
            <person name="Kim K.M."/>
        </authorList>
    </citation>
    <scope>NUCLEOTIDE SEQUENCE [LARGE SCALE GENOMIC DNA]</scope>
    <source>
        <strain evidence="2 3">KCTC 12363</strain>
    </source>
</reference>
<organism evidence="2 3">
    <name type="scientific">Cyclobacterium amurskyense</name>
    <dbReference type="NCBI Taxonomy" id="320787"/>
    <lineage>
        <taxon>Bacteria</taxon>
        <taxon>Pseudomonadati</taxon>
        <taxon>Bacteroidota</taxon>
        <taxon>Cytophagia</taxon>
        <taxon>Cytophagales</taxon>
        <taxon>Cyclobacteriaceae</taxon>
        <taxon>Cyclobacterium</taxon>
    </lineage>
</organism>
<dbReference type="KEGG" id="camu:CA2015_3726"/>
<dbReference type="Proteomes" id="UP000036520">
    <property type="component" value="Chromosome"/>
</dbReference>
<keyword evidence="1" id="KW-0732">Signal</keyword>
<evidence type="ECO:0000313" key="3">
    <source>
        <dbReference type="Proteomes" id="UP000036520"/>
    </source>
</evidence>
<evidence type="ECO:0000256" key="1">
    <source>
        <dbReference type="SAM" id="SignalP"/>
    </source>
</evidence>